<dbReference type="Pfam" id="PF05670">
    <property type="entry name" value="NFACT-R_1"/>
    <property type="match status" value="1"/>
</dbReference>
<dbReference type="PANTHER" id="PTHR15239">
    <property type="entry name" value="NUCLEAR EXPORT MEDIATOR FACTOR NEMF"/>
    <property type="match status" value="1"/>
</dbReference>
<reference evidence="4" key="1">
    <citation type="submission" date="2008-06" db="EMBL/GenBank/DDBJ databases">
        <title>Complete sequence of Chlorobaculum parvum NCIB 8327.</title>
        <authorList>
            <consortium name="US DOE Joint Genome Institute"/>
            <person name="Lucas S."/>
            <person name="Copeland A."/>
            <person name="Lapidus A."/>
            <person name="Glavina del Rio T."/>
            <person name="Dalin E."/>
            <person name="Tice H."/>
            <person name="Bruce D."/>
            <person name="Goodwin L."/>
            <person name="Pitluck S."/>
            <person name="Schmutz J."/>
            <person name="Larimer F."/>
            <person name="Land M."/>
            <person name="Hauser L."/>
            <person name="Kyrpides N."/>
            <person name="Mikhailova N."/>
            <person name="Zhao F."/>
            <person name="Li T."/>
            <person name="Liu Z."/>
            <person name="Overmann J."/>
            <person name="Bryant D.A."/>
            <person name="Richardson P."/>
        </authorList>
    </citation>
    <scope>NUCLEOTIDE SEQUENCE [LARGE SCALE GENOMIC DNA]</scope>
    <source>
        <strain evidence="4">NCIB 8327</strain>
    </source>
</reference>
<dbReference type="STRING" id="517417.Cpar_0708"/>
<dbReference type="GO" id="GO:0072344">
    <property type="term" value="P:rescue of stalled ribosome"/>
    <property type="evidence" value="ECO:0007669"/>
    <property type="project" value="TreeGrafter"/>
</dbReference>
<dbReference type="KEGG" id="cpc:Cpar_0708"/>
<dbReference type="GO" id="GO:0043023">
    <property type="term" value="F:ribosomal large subunit binding"/>
    <property type="evidence" value="ECO:0007669"/>
    <property type="project" value="TreeGrafter"/>
</dbReference>
<dbReference type="InterPro" id="IPR008532">
    <property type="entry name" value="NFACT_RNA-bd"/>
</dbReference>
<accession>B3QMH5</accession>
<feature type="region of interest" description="Disordered" evidence="2">
    <location>
        <begin position="408"/>
        <end position="428"/>
    </location>
</feature>
<dbReference type="OrthoDB" id="9766163at2"/>
<dbReference type="RefSeq" id="WP_012501961.1">
    <property type="nucleotide sequence ID" value="NC_011027.1"/>
</dbReference>
<dbReference type="Pfam" id="PF05833">
    <property type="entry name" value="NFACT_N"/>
    <property type="match status" value="1"/>
</dbReference>
<evidence type="ECO:0000313" key="4">
    <source>
        <dbReference type="EMBL" id="ACF11128.1"/>
    </source>
</evidence>
<dbReference type="EMBL" id="CP001099">
    <property type="protein sequence ID" value="ACF11128.1"/>
    <property type="molecule type" value="Genomic_DNA"/>
</dbReference>
<dbReference type="AlphaFoldDB" id="B3QMH5"/>
<evidence type="ECO:0000256" key="1">
    <source>
        <dbReference type="SAM" id="Coils"/>
    </source>
</evidence>
<gene>
    <name evidence="4" type="ordered locus">Cpar_0708</name>
</gene>
<dbReference type="GO" id="GO:0000049">
    <property type="term" value="F:tRNA binding"/>
    <property type="evidence" value="ECO:0007669"/>
    <property type="project" value="TreeGrafter"/>
</dbReference>
<proteinExistence type="predicted"/>
<evidence type="ECO:0000259" key="3">
    <source>
        <dbReference type="Pfam" id="PF05670"/>
    </source>
</evidence>
<keyword evidence="1" id="KW-0175">Coiled coil</keyword>
<dbReference type="Gene3D" id="2.30.310.10">
    <property type="entry name" value="ibrinogen binding protein from staphylococcus aureus domain"/>
    <property type="match status" value="1"/>
</dbReference>
<keyword evidence="5" id="KW-1185">Reference proteome</keyword>
<evidence type="ECO:0000256" key="2">
    <source>
        <dbReference type="SAM" id="MobiDB-lite"/>
    </source>
</evidence>
<dbReference type="Proteomes" id="UP000008811">
    <property type="component" value="Chromosome"/>
</dbReference>
<protein>
    <recommendedName>
        <fullName evidence="3">NFACT RNA-binding domain-containing protein</fullName>
    </recommendedName>
</protein>
<evidence type="ECO:0000313" key="5">
    <source>
        <dbReference type="Proteomes" id="UP000008811"/>
    </source>
</evidence>
<feature type="coiled-coil region" evidence="1">
    <location>
        <begin position="369"/>
        <end position="396"/>
    </location>
</feature>
<organism evidence="4 5">
    <name type="scientific">Chlorobaculum parvum (strain DSM 263 / NCIMB 8327)</name>
    <name type="common">Chlorobium vibrioforme subsp. thiosulfatophilum</name>
    <dbReference type="NCBI Taxonomy" id="517417"/>
    <lineage>
        <taxon>Bacteria</taxon>
        <taxon>Pseudomonadati</taxon>
        <taxon>Chlorobiota</taxon>
        <taxon>Chlorobiia</taxon>
        <taxon>Chlorobiales</taxon>
        <taxon>Chlorobiaceae</taxon>
        <taxon>Chlorobaculum</taxon>
    </lineage>
</organism>
<dbReference type="HOGENOM" id="CLU_022481_1_0_10"/>
<sequence length="540" mass="61419">MLRSYFTLYHIADELHERLAGGYLFEIHSQQKNEVMLAFVTPDGRHEQLVVTVRSPHFSLHMQEGLNRKRRNTAGLMKEVYERQVTGVAISPADRQISFELDDGHAIVLRMFSAETNVLLVRDGKIVETFKEGRKLENTPFEETSADIPYFRALETLANDPELFVRKLKEAGEDEPLDRRLLTALPGFDRKLVRRLLDVAESKEPEQLHRTFVALFYDLTSPAPCVIERLGEPPRFSLFEPLDDGPFTPFESVLDAINHYSRKMYRHLRQQEKVTSVKRELSAKIGKIEKELASADKHDPEELAQQYETYGHLLTGAIGTAEPSGDSITVPNLFDPGSSDVTIPLKPRINLQENAAWYFTQATKNRKRIQANKLRHAELNRELDDLRQKLQALDHATGSPESLRRLLETSGSKSDKDQHRKQEKKHPFRAIPLGPNINLYIGKSAANNEKLTFGFAKPNDIWLHARGASGSHCVLKGAGMHNLSEIQRAAEIAAWHSSAKHSELVPVMYTEKKYVKKDRKSPGSVILEREKVVMVKPMKE</sequence>
<dbReference type="PANTHER" id="PTHR15239:SF6">
    <property type="entry name" value="RIBOSOME QUALITY CONTROL COMPLEX SUBUNIT NEMF"/>
    <property type="match status" value="1"/>
</dbReference>
<feature type="compositionally biased region" description="Basic and acidic residues" evidence="2">
    <location>
        <begin position="408"/>
        <end position="420"/>
    </location>
</feature>
<name>B3QMH5_CHLP8</name>
<dbReference type="eggNOG" id="COG1293">
    <property type="taxonomic scope" value="Bacteria"/>
</dbReference>
<dbReference type="InterPro" id="IPR051608">
    <property type="entry name" value="RQC_Subunit_NEMF"/>
</dbReference>
<feature type="domain" description="NFACT RNA-binding" evidence="3">
    <location>
        <begin position="437"/>
        <end position="525"/>
    </location>
</feature>
<dbReference type="GO" id="GO:1990112">
    <property type="term" value="C:RQC complex"/>
    <property type="evidence" value="ECO:0007669"/>
    <property type="project" value="TreeGrafter"/>
</dbReference>